<dbReference type="EMBL" id="FQNC01000045">
    <property type="protein sequence ID" value="SGY63271.1"/>
    <property type="molecule type" value="Genomic_DNA"/>
</dbReference>
<evidence type="ECO:0000313" key="4">
    <source>
        <dbReference type="Proteomes" id="UP000249464"/>
    </source>
</evidence>
<feature type="chain" id="PRO_5015975110" evidence="2">
    <location>
        <begin position="21"/>
        <end position="258"/>
    </location>
</feature>
<accession>A0A2X0P3J3</accession>
<dbReference type="Proteomes" id="UP000249464">
    <property type="component" value="Unassembled WGS sequence"/>
</dbReference>
<dbReference type="AlphaFoldDB" id="A0A2X0P3J3"/>
<evidence type="ECO:0000256" key="2">
    <source>
        <dbReference type="SAM" id="SignalP"/>
    </source>
</evidence>
<evidence type="ECO:0000256" key="1">
    <source>
        <dbReference type="SAM" id="MobiDB-lite"/>
    </source>
</evidence>
<sequence length="258" mass="25737">MRPASIVFALGAFAPTSILGAPRPQGQSFAQAGSLLKRLADGARLQPRQDISGGIGMFSLTELPALTELAQDVARSASTGKCRSECRGWTEALTVCTDTNSDTEAIGRCGCTSSTLSEMSPCARCFDSAEGYTSFENLCEYLNTGTVPSSLAAASSISSASSATVSASATPASQTADEATSSAATSSVATTPTSSVATTPTEPILTSALTTTAGTDPAVTSAAGAATSSRAASSANGRVDLVAGSVIGSFAFLFALLA</sequence>
<keyword evidence="2" id="KW-0732">Signal</keyword>
<feature type="region of interest" description="Disordered" evidence="1">
    <location>
        <begin position="176"/>
        <end position="202"/>
    </location>
</feature>
<feature type="signal peptide" evidence="2">
    <location>
        <begin position="1"/>
        <end position="20"/>
    </location>
</feature>
<gene>
    <name evidence="3" type="primary">BQ5605_C007g04788</name>
    <name evidence="3" type="ORF">BQ5605_C007G04788</name>
</gene>
<keyword evidence="4" id="KW-1185">Reference proteome</keyword>
<proteinExistence type="predicted"/>
<name>A0A2X0P3J3_9BASI</name>
<evidence type="ECO:0000313" key="3">
    <source>
        <dbReference type="EMBL" id="SGY63271.1"/>
    </source>
</evidence>
<reference evidence="3 4" key="1">
    <citation type="submission" date="2016-11" db="EMBL/GenBank/DDBJ databases">
        <authorList>
            <person name="Jaros S."/>
            <person name="Januszkiewicz K."/>
            <person name="Wedrychowicz H."/>
        </authorList>
    </citation>
    <scope>NUCLEOTIDE SEQUENCE [LARGE SCALE GENOMIC DNA]</scope>
</reference>
<organism evidence="3 4">
    <name type="scientific">Microbotryum silenes-dioicae</name>
    <dbReference type="NCBI Taxonomy" id="796604"/>
    <lineage>
        <taxon>Eukaryota</taxon>
        <taxon>Fungi</taxon>
        <taxon>Dikarya</taxon>
        <taxon>Basidiomycota</taxon>
        <taxon>Pucciniomycotina</taxon>
        <taxon>Microbotryomycetes</taxon>
        <taxon>Microbotryales</taxon>
        <taxon>Microbotryaceae</taxon>
        <taxon>Microbotryum</taxon>
    </lineage>
</organism>
<protein>
    <submittedName>
        <fullName evidence="3">BQ5605_C007g04788 protein</fullName>
    </submittedName>
</protein>